<name>A0ABW7J7R2_9VIBR</name>
<evidence type="ECO:0008006" key="3">
    <source>
        <dbReference type="Google" id="ProtNLM"/>
    </source>
</evidence>
<dbReference type="RefSeq" id="WP_186176464.1">
    <property type="nucleotide sequence ID" value="NZ_CAJFAE010000033.1"/>
</dbReference>
<protein>
    <recommendedName>
        <fullName evidence="3">NAD synthetase</fullName>
    </recommendedName>
</protein>
<proteinExistence type="predicted"/>
<evidence type="ECO:0000313" key="1">
    <source>
        <dbReference type="EMBL" id="MFH0272282.1"/>
    </source>
</evidence>
<keyword evidence="2" id="KW-1185">Reference proteome</keyword>
<dbReference type="EMBL" id="JBIHSE010000001">
    <property type="protein sequence ID" value="MFH0272282.1"/>
    <property type="molecule type" value="Genomic_DNA"/>
</dbReference>
<comment type="caution">
    <text evidence="1">The sequence shown here is derived from an EMBL/GenBank/DDBJ whole genome shotgun (WGS) entry which is preliminary data.</text>
</comment>
<reference evidence="1 2" key="1">
    <citation type="submission" date="2024-10" db="EMBL/GenBank/DDBJ databases">
        <authorList>
            <person name="Yibar A."/>
            <person name="Saticioglu I.B."/>
            <person name="Duman M."/>
            <person name="Ajmi N."/>
            <person name="Gurler F."/>
            <person name="Ay H."/>
            <person name="Onuk E."/>
            <person name="Guler S."/>
            <person name="Romalde J.L."/>
        </authorList>
    </citation>
    <scope>NUCLEOTIDE SEQUENCE [LARGE SCALE GENOMIC DNA]</scope>
    <source>
        <strain evidence="1 2">1-TCBS-A</strain>
    </source>
</reference>
<sequence length="304" mass="33257">MDVLRARPSIKEQQLRSRIEQTVNLKQLFKVIDSRPETSGAGVVYIDNMFTIVRLRDFTATCRINPIFIILREPMKNQTSFEFAKTIKQEESKSKFNQELLSASISCVGAAIGWIGVIGSGLTVPISGPAGVTMSYISYAATASATAQCSIGVARTFMASKSPEKLSNLDNNEWYQNTTKALDYISLAGAGASGYQTTRMVLSLKQTTGKGIQEVLKGLNRQERARLTKEIVRRNLPSFSNKARKQLVLAGLIPKRYSQATVSASISHQLLDAIGGSISIIGSSYSGEVKNLAIGIYEELKVEY</sequence>
<organism evidence="1 2">
    <name type="scientific">Vibrio jasicida</name>
    <dbReference type="NCBI Taxonomy" id="766224"/>
    <lineage>
        <taxon>Bacteria</taxon>
        <taxon>Pseudomonadati</taxon>
        <taxon>Pseudomonadota</taxon>
        <taxon>Gammaproteobacteria</taxon>
        <taxon>Vibrionales</taxon>
        <taxon>Vibrionaceae</taxon>
        <taxon>Vibrio</taxon>
    </lineage>
</organism>
<evidence type="ECO:0000313" key="2">
    <source>
        <dbReference type="Proteomes" id="UP001607221"/>
    </source>
</evidence>
<accession>A0ABW7J7R2</accession>
<dbReference type="Proteomes" id="UP001607221">
    <property type="component" value="Unassembled WGS sequence"/>
</dbReference>
<gene>
    <name evidence="1" type="ORF">ACGRHZ_13265</name>
</gene>